<dbReference type="InterPro" id="IPR024747">
    <property type="entry name" value="Pyridox_Oxase-rel"/>
</dbReference>
<reference evidence="1" key="1">
    <citation type="journal article" date="2021" name="PeerJ">
        <title>Extensive microbial diversity within the chicken gut microbiome revealed by metagenomics and culture.</title>
        <authorList>
            <person name="Gilroy R."/>
            <person name="Ravi A."/>
            <person name="Getino M."/>
            <person name="Pursley I."/>
            <person name="Horton D.L."/>
            <person name="Alikhan N.F."/>
            <person name="Baker D."/>
            <person name="Gharbi K."/>
            <person name="Hall N."/>
            <person name="Watson M."/>
            <person name="Adriaenssens E.M."/>
            <person name="Foster-Nyarko E."/>
            <person name="Jarju S."/>
            <person name="Secka A."/>
            <person name="Antonio M."/>
            <person name="Oren A."/>
            <person name="Chaudhuri R.R."/>
            <person name="La Ragione R."/>
            <person name="Hildebrand F."/>
            <person name="Pallen M.J."/>
        </authorList>
    </citation>
    <scope>NUCLEOTIDE SEQUENCE</scope>
    <source>
        <strain evidence="1">ChiSjej5B23-2810</strain>
    </source>
</reference>
<gene>
    <name evidence="1" type="ORF">H9703_06410</name>
</gene>
<dbReference type="PANTHER" id="PTHR34071:SF2">
    <property type="entry name" value="FLAVIN-NUCLEOTIDE-BINDING PROTEIN"/>
    <property type="match status" value="1"/>
</dbReference>
<evidence type="ECO:0000313" key="2">
    <source>
        <dbReference type="Proteomes" id="UP000823906"/>
    </source>
</evidence>
<dbReference type="SUPFAM" id="SSF50475">
    <property type="entry name" value="FMN-binding split barrel"/>
    <property type="match status" value="1"/>
</dbReference>
<sequence>MYPEMRRKKQALSPAACDAILQAGTSGVLALAGADGQPYAVPLSYVYHEGKVYFHCARAGHKLDLLDQNPKASFCVIGQDQVVPEKYTTYYRSVILFGTVRRLTAGEEKRAAILALARRYSPDEPAEKVDAEIARYWDALCMLELTPGHISGKECIELVRQAGRM</sequence>
<reference evidence="1" key="2">
    <citation type="submission" date="2021-04" db="EMBL/GenBank/DDBJ databases">
        <authorList>
            <person name="Gilroy R."/>
        </authorList>
    </citation>
    <scope>NUCLEOTIDE SEQUENCE</scope>
    <source>
        <strain evidence="1">ChiSjej5B23-2810</strain>
    </source>
</reference>
<dbReference type="Proteomes" id="UP000823906">
    <property type="component" value="Unassembled WGS sequence"/>
</dbReference>
<dbReference type="EMBL" id="DWWN01000043">
    <property type="protein sequence ID" value="HJC45746.1"/>
    <property type="molecule type" value="Genomic_DNA"/>
</dbReference>
<dbReference type="AlphaFoldDB" id="A0A9D2P9C3"/>
<dbReference type="InterPro" id="IPR012349">
    <property type="entry name" value="Split_barrel_FMN-bd"/>
</dbReference>
<name>A0A9D2P9C3_9FIRM</name>
<evidence type="ECO:0000313" key="1">
    <source>
        <dbReference type="EMBL" id="HJC45746.1"/>
    </source>
</evidence>
<comment type="caution">
    <text evidence="1">The sequence shown here is derived from an EMBL/GenBank/DDBJ whole genome shotgun (WGS) entry which is preliminary data.</text>
</comment>
<accession>A0A9D2P9C3</accession>
<dbReference type="PANTHER" id="PTHR34071">
    <property type="entry name" value="5-NITROIMIDAZOLE ANTIBIOTICS RESISTANCE PROTEIN, NIMA-FAMILY-RELATED PROTEIN-RELATED"/>
    <property type="match status" value="1"/>
</dbReference>
<organism evidence="1 2">
    <name type="scientific">Candidatus Faecalibacterium faecigallinarum</name>
    <dbReference type="NCBI Taxonomy" id="2838577"/>
    <lineage>
        <taxon>Bacteria</taxon>
        <taxon>Bacillati</taxon>
        <taxon>Bacillota</taxon>
        <taxon>Clostridia</taxon>
        <taxon>Eubacteriales</taxon>
        <taxon>Oscillospiraceae</taxon>
        <taxon>Faecalibacterium</taxon>
    </lineage>
</organism>
<dbReference type="Gene3D" id="2.30.110.10">
    <property type="entry name" value="Electron Transport, Fmn-binding Protein, Chain A"/>
    <property type="match status" value="1"/>
</dbReference>
<dbReference type="Pfam" id="PF12900">
    <property type="entry name" value="Pyridox_ox_2"/>
    <property type="match status" value="1"/>
</dbReference>
<proteinExistence type="predicted"/>
<protein>
    <submittedName>
        <fullName evidence="1">Pyridoxamine 5'-phosphate oxidase family protein</fullName>
    </submittedName>
</protein>